<evidence type="ECO:0000313" key="2">
    <source>
        <dbReference type="Proteomes" id="UP000252770"/>
    </source>
</evidence>
<organism evidence="1 2">
    <name type="scientific">Desertihabitans brevis</name>
    <dbReference type="NCBI Taxonomy" id="2268447"/>
    <lineage>
        <taxon>Bacteria</taxon>
        <taxon>Bacillati</taxon>
        <taxon>Actinomycetota</taxon>
        <taxon>Actinomycetes</taxon>
        <taxon>Propionibacteriales</taxon>
        <taxon>Propionibacteriaceae</taxon>
        <taxon>Desertihabitans</taxon>
    </lineage>
</organism>
<dbReference type="GO" id="GO:0006006">
    <property type="term" value="P:glucose metabolic process"/>
    <property type="evidence" value="ECO:0007669"/>
    <property type="project" value="TreeGrafter"/>
</dbReference>
<dbReference type="InterPro" id="IPR014718">
    <property type="entry name" value="GH-type_carb-bd"/>
</dbReference>
<dbReference type="GO" id="GO:0030246">
    <property type="term" value="F:carbohydrate binding"/>
    <property type="evidence" value="ECO:0007669"/>
    <property type="project" value="InterPro"/>
</dbReference>
<dbReference type="InterPro" id="IPR011013">
    <property type="entry name" value="Gal_mutarotase_sf_dom"/>
</dbReference>
<reference evidence="1 2" key="1">
    <citation type="submission" date="2018-07" db="EMBL/GenBank/DDBJ databases">
        <title>Desertimonas flava gen. nov. sp. nov.</title>
        <authorList>
            <person name="Liu S."/>
        </authorList>
    </citation>
    <scope>NUCLEOTIDE SEQUENCE [LARGE SCALE GENOMIC DNA]</scope>
    <source>
        <strain evidence="1 2">16Sb5-5</strain>
    </source>
</reference>
<dbReference type="RefSeq" id="WP_114125093.1">
    <property type="nucleotide sequence ID" value="NZ_QOUI01000001.1"/>
</dbReference>
<dbReference type="InterPro" id="IPR037480">
    <property type="entry name" value="YihR-like"/>
</dbReference>
<dbReference type="Pfam" id="PF01263">
    <property type="entry name" value="Aldose_epim"/>
    <property type="match status" value="1"/>
</dbReference>
<dbReference type="AlphaFoldDB" id="A0A367Z2B4"/>
<dbReference type="PANTHER" id="PTHR10091:SF0">
    <property type="entry name" value="GALACTOSE MUTAROTASE"/>
    <property type="match status" value="1"/>
</dbReference>
<protein>
    <submittedName>
        <fullName evidence="1">Aldose epimerase</fullName>
    </submittedName>
</protein>
<gene>
    <name evidence="1" type="ORF">DT076_02960</name>
</gene>
<sequence length="309" mass="33938">MTSDAAATETALPTGEQLEIQHGPWRAVVTEVGAALRVLQHDGRDLVDGFPPEARVKGCRGQQLLPWPNRVRDGLYEFGGEQLQLDLSEPKRHNAIHGLVRWVSWTTLEHTASSLTQEVVVHPQQGWPGTVRASVTHTLGDDGLTVDVRARNIGPVAVPFGYAAHPYFGVGQERVDDIAVQVPASTYLEVDDRLLPVALHPVDGRPEDLRPGTELGDRVLDTAFTGLSREEDGRWRVRLSRGEREVVLWGEEGLDWIQVFTGEHRRDLGLAVEPMTCGPDAFNPGPTHDGVLVLAPGDDFSCRWGVTGR</sequence>
<comment type="caution">
    <text evidence="1">The sequence shown here is derived from an EMBL/GenBank/DDBJ whole genome shotgun (WGS) entry which is preliminary data.</text>
</comment>
<dbReference type="CDD" id="cd09022">
    <property type="entry name" value="Aldose_epim_Ec_YihR"/>
    <property type="match status" value="1"/>
</dbReference>
<dbReference type="GO" id="GO:0004034">
    <property type="term" value="F:aldose 1-epimerase activity"/>
    <property type="evidence" value="ECO:0007669"/>
    <property type="project" value="TreeGrafter"/>
</dbReference>
<dbReference type="Proteomes" id="UP000252770">
    <property type="component" value="Unassembled WGS sequence"/>
</dbReference>
<dbReference type="PANTHER" id="PTHR10091">
    <property type="entry name" value="ALDOSE-1-EPIMERASE"/>
    <property type="match status" value="1"/>
</dbReference>
<keyword evidence="2" id="KW-1185">Reference proteome</keyword>
<accession>A0A367Z2B4</accession>
<dbReference type="Gene3D" id="2.70.98.10">
    <property type="match status" value="1"/>
</dbReference>
<dbReference type="SUPFAM" id="SSF74650">
    <property type="entry name" value="Galactose mutarotase-like"/>
    <property type="match status" value="1"/>
</dbReference>
<name>A0A367Z2B4_9ACTN</name>
<dbReference type="EMBL" id="QOUI01000001">
    <property type="protein sequence ID" value="RCK71392.1"/>
    <property type="molecule type" value="Genomic_DNA"/>
</dbReference>
<dbReference type="InterPro" id="IPR008183">
    <property type="entry name" value="Aldose_1/G6P_1-epimerase"/>
</dbReference>
<proteinExistence type="predicted"/>
<evidence type="ECO:0000313" key="1">
    <source>
        <dbReference type="EMBL" id="RCK71392.1"/>
    </source>
</evidence>
<dbReference type="GO" id="GO:0033499">
    <property type="term" value="P:galactose catabolic process via UDP-galactose, Leloir pathway"/>
    <property type="evidence" value="ECO:0007669"/>
    <property type="project" value="TreeGrafter"/>
</dbReference>